<dbReference type="STRING" id="57664.SAMN05661003_102201"/>
<dbReference type="Proteomes" id="UP000243205">
    <property type="component" value="Unassembled WGS sequence"/>
</dbReference>
<organism evidence="1 2">
    <name type="scientific">Desulfuromonas thiophila</name>
    <dbReference type="NCBI Taxonomy" id="57664"/>
    <lineage>
        <taxon>Bacteria</taxon>
        <taxon>Pseudomonadati</taxon>
        <taxon>Thermodesulfobacteriota</taxon>
        <taxon>Desulfuromonadia</taxon>
        <taxon>Desulfuromonadales</taxon>
        <taxon>Desulfuromonadaceae</taxon>
        <taxon>Desulfuromonas</taxon>
    </lineage>
</organism>
<reference evidence="2" key="1">
    <citation type="submission" date="2016-10" db="EMBL/GenBank/DDBJ databases">
        <authorList>
            <person name="Varghese N."/>
            <person name="Submissions S."/>
        </authorList>
    </citation>
    <scope>NUCLEOTIDE SEQUENCE [LARGE SCALE GENOMIC DNA]</scope>
    <source>
        <strain evidence="2">DSM 8987</strain>
    </source>
</reference>
<name>A0A1G6YWQ4_9BACT</name>
<protein>
    <submittedName>
        <fullName evidence="1">Uncharacterized protein</fullName>
    </submittedName>
</protein>
<keyword evidence="2" id="KW-1185">Reference proteome</keyword>
<sequence>MCRLRDFDPELVISDYFCSRQRQHASLAMHPPESLVEQIRQAARGRLTITWCPQLRTDLSLSGVKFICVVGTFRF</sequence>
<evidence type="ECO:0000313" key="2">
    <source>
        <dbReference type="Proteomes" id="UP000243205"/>
    </source>
</evidence>
<evidence type="ECO:0000313" key="1">
    <source>
        <dbReference type="EMBL" id="SDD94741.1"/>
    </source>
</evidence>
<dbReference type="EMBL" id="FNAQ01000002">
    <property type="protein sequence ID" value="SDD94741.1"/>
    <property type="molecule type" value="Genomic_DNA"/>
</dbReference>
<gene>
    <name evidence="1" type="ORF">SAMN05661003_102201</name>
</gene>
<accession>A0A1G6YWQ4</accession>
<proteinExistence type="predicted"/>
<dbReference type="AlphaFoldDB" id="A0A1G6YWQ4"/>